<protein>
    <recommendedName>
        <fullName evidence="3">Tc1-like transposase DDE domain-containing protein</fullName>
    </recommendedName>
</protein>
<proteinExistence type="predicted"/>
<evidence type="ECO:0008006" key="3">
    <source>
        <dbReference type="Google" id="ProtNLM"/>
    </source>
</evidence>
<keyword evidence="2" id="KW-1185">Reference proteome</keyword>
<reference evidence="1 2" key="1">
    <citation type="journal article" date="2014" name="Nature">
        <title>The genomic substrate for adaptive radiation in African cichlid fish.</title>
        <authorList>
            <person name="Brawand D."/>
            <person name="Wagner C.E."/>
            <person name="Li Y.I."/>
            <person name="Malinsky M."/>
            <person name="Keller I."/>
            <person name="Fan S."/>
            <person name="Simakov O."/>
            <person name="Ng A.Y."/>
            <person name="Lim Z.W."/>
            <person name="Bezault E."/>
            <person name="Turner-Maier J."/>
            <person name="Johnson J."/>
            <person name="Alcazar R."/>
            <person name="Noh H.J."/>
            <person name="Russell P."/>
            <person name="Aken B."/>
            <person name="Alfoldi J."/>
            <person name="Amemiya C."/>
            <person name="Azzouzi N."/>
            <person name="Baroiller J.F."/>
            <person name="Barloy-Hubler F."/>
            <person name="Berlin A."/>
            <person name="Bloomquist R."/>
            <person name="Carleton K.L."/>
            <person name="Conte M.A."/>
            <person name="D'Cotta H."/>
            <person name="Eshel O."/>
            <person name="Gaffney L."/>
            <person name="Galibert F."/>
            <person name="Gante H.F."/>
            <person name="Gnerre S."/>
            <person name="Greuter L."/>
            <person name="Guyon R."/>
            <person name="Haddad N.S."/>
            <person name="Haerty W."/>
            <person name="Harris R.M."/>
            <person name="Hofmann H.A."/>
            <person name="Hourlier T."/>
            <person name="Hulata G."/>
            <person name="Jaffe D.B."/>
            <person name="Lara M."/>
            <person name="Lee A.P."/>
            <person name="MacCallum I."/>
            <person name="Mwaiko S."/>
            <person name="Nikaido M."/>
            <person name="Nishihara H."/>
            <person name="Ozouf-Costaz C."/>
            <person name="Penman D.J."/>
            <person name="Przybylski D."/>
            <person name="Rakotomanga M."/>
            <person name="Renn S.C.P."/>
            <person name="Ribeiro F.J."/>
            <person name="Ron M."/>
            <person name="Salzburger W."/>
            <person name="Sanchez-Pulido L."/>
            <person name="Santos M.E."/>
            <person name="Searle S."/>
            <person name="Sharpe T."/>
            <person name="Swofford R."/>
            <person name="Tan F.J."/>
            <person name="Williams L."/>
            <person name="Young S."/>
            <person name="Yin S."/>
            <person name="Okada N."/>
            <person name="Kocher T.D."/>
            <person name="Miska E.A."/>
            <person name="Lander E.S."/>
            <person name="Venkatesh B."/>
            <person name="Fernald R.D."/>
            <person name="Meyer A."/>
            <person name="Ponting C.P."/>
            <person name="Streelman J.T."/>
            <person name="Lindblad-Toh K."/>
            <person name="Seehausen O."/>
            <person name="Di Palma F."/>
        </authorList>
    </citation>
    <scope>NUCLEOTIDE SEQUENCE</scope>
</reference>
<dbReference type="GO" id="GO:0003676">
    <property type="term" value="F:nucleic acid binding"/>
    <property type="evidence" value="ECO:0007669"/>
    <property type="project" value="InterPro"/>
</dbReference>
<dbReference type="GeneTree" id="ENSGT01110000267289"/>
<reference evidence="1" key="2">
    <citation type="submission" date="2025-08" db="UniProtKB">
        <authorList>
            <consortium name="Ensembl"/>
        </authorList>
    </citation>
    <scope>IDENTIFICATION</scope>
</reference>
<accession>A0A3P9D3A9</accession>
<name>A0A3P9D3A9_9CICH</name>
<dbReference type="Proteomes" id="UP000265160">
    <property type="component" value="LG7"/>
</dbReference>
<evidence type="ECO:0000313" key="1">
    <source>
        <dbReference type="Ensembl" id="ENSMZEP00005028591.1"/>
    </source>
</evidence>
<evidence type="ECO:0000313" key="2">
    <source>
        <dbReference type="Proteomes" id="UP000265160"/>
    </source>
</evidence>
<sequence length="160" mass="17812">MIPQSDTGFAISLARRPGASDFFSRATKIYLFPARWAIVGRKNICQCFCILSEMYGGGAIMVWGAFSFSGTMELQEVQGHQIAAGYVQMFQRESLITEGSRLCGNDWVFQQDNATIHNACRPRDLIQDNNITLLDHPACSLVAISNTRRNVLFAYGLVSH</sequence>
<reference evidence="1" key="3">
    <citation type="submission" date="2025-09" db="UniProtKB">
        <authorList>
            <consortium name="Ensembl"/>
        </authorList>
    </citation>
    <scope>IDENTIFICATION</scope>
</reference>
<organism evidence="1 2">
    <name type="scientific">Maylandia zebra</name>
    <name type="common">zebra mbuna</name>
    <dbReference type="NCBI Taxonomy" id="106582"/>
    <lineage>
        <taxon>Eukaryota</taxon>
        <taxon>Metazoa</taxon>
        <taxon>Chordata</taxon>
        <taxon>Craniata</taxon>
        <taxon>Vertebrata</taxon>
        <taxon>Euteleostomi</taxon>
        <taxon>Actinopterygii</taxon>
        <taxon>Neopterygii</taxon>
        <taxon>Teleostei</taxon>
        <taxon>Neoteleostei</taxon>
        <taxon>Acanthomorphata</taxon>
        <taxon>Ovalentaria</taxon>
        <taxon>Cichlomorphae</taxon>
        <taxon>Cichliformes</taxon>
        <taxon>Cichlidae</taxon>
        <taxon>African cichlids</taxon>
        <taxon>Pseudocrenilabrinae</taxon>
        <taxon>Haplochromini</taxon>
        <taxon>Maylandia</taxon>
        <taxon>Maylandia zebra complex</taxon>
    </lineage>
</organism>
<dbReference type="InterPro" id="IPR036397">
    <property type="entry name" value="RNaseH_sf"/>
</dbReference>
<dbReference type="Gene3D" id="3.30.420.10">
    <property type="entry name" value="Ribonuclease H-like superfamily/Ribonuclease H"/>
    <property type="match status" value="1"/>
</dbReference>
<dbReference type="AlphaFoldDB" id="A0A3P9D3A9"/>
<dbReference type="STRING" id="106582.ENSMZEP00005028591"/>
<dbReference type="Ensembl" id="ENSMZET00005029496.1">
    <property type="protein sequence ID" value="ENSMZEP00005028591.1"/>
    <property type="gene ID" value="ENSMZEG00005021320.1"/>
</dbReference>